<accession>M7TBT2</accession>
<evidence type="ECO:0000313" key="4">
    <source>
        <dbReference type="Proteomes" id="UP000012174"/>
    </source>
</evidence>
<feature type="domain" description="DUF6590" evidence="2">
    <location>
        <begin position="17"/>
        <end position="145"/>
    </location>
</feature>
<organism evidence="3 4">
    <name type="scientific">Eutypa lata (strain UCR-EL1)</name>
    <name type="common">Grapevine dieback disease fungus</name>
    <name type="synonym">Eutypa armeniacae</name>
    <dbReference type="NCBI Taxonomy" id="1287681"/>
    <lineage>
        <taxon>Eukaryota</taxon>
        <taxon>Fungi</taxon>
        <taxon>Dikarya</taxon>
        <taxon>Ascomycota</taxon>
        <taxon>Pezizomycotina</taxon>
        <taxon>Sordariomycetes</taxon>
        <taxon>Xylariomycetidae</taxon>
        <taxon>Xylariales</taxon>
        <taxon>Diatrypaceae</taxon>
        <taxon>Eutypa</taxon>
    </lineage>
</organism>
<gene>
    <name evidence="3" type="ORF">UCREL1_5636</name>
</gene>
<dbReference type="eggNOG" id="ENOG502RP3T">
    <property type="taxonomic scope" value="Eukaryota"/>
</dbReference>
<dbReference type="InterPro" id="IPR046497">
    <property type="entry name" value="DUF6590"/>
</dbReference>
<dbReference type="HOGENOM" id="CLU_860608_0_0_1"/>
<dbReference type="AlphaFoldDB" id="M7TBT2"/>
<reference evidence="4" key="1">
    <citation type="journal article" date="2013" name="Genome Announc.">
        <title>Draft genome sequence of the grapevine dieback fungus Eutypa lata UCR-EL1.</title>
        <authorList>
            <person name="Blanco-Ulate B."/>
            <person name="Rolshausen P.E."/>
            <person name="Cantu D."/>
        </authorList>
    </citation>
    <scope>NUCLEOTIDE SEQUENCE [LARGE SCALE GENOMIC DNA]</scope>
    <source>
        <strain evidence="4">UCR-EL1</strain>
    </source>
</reference>
<dbReference type="EMBL" id="KB706454">
    <property type="protein sequence ID" value="EMR67356.1"/>
    <property type="molecule type" value="Genomic_DNA"/>
</dbReference>
<keyword evidence="4" id="KW-1185">Reference proteome</keyword>
<sequence>MSSARKGYEIGPASNLQVGDVFEFLWADASEFEWEWKCLGYTRFIVLRHSDTFPHHCVCIPISVGTKHDFAKPGIDHFQQGFVFANGDRNPGCEQPGGGPKLPYSPVGIELRPGRLRVKEDSRANYADTIDVDGDAQVMVVGDVAMYFDRVRRNVNRASMRQVLRKALEEYRKNGKVGSGAGGSGSNNNDGGAPATYPDANSPGRPASLSAGALPMIHESGSMVSLIQPVMDRKGSITPSPSGALLGDRTLAPEEAIIGITASATAPAAVQAIERDGDFATDAWSDGAGRDPSPSGTPAPTIRPPGLRSPVDAQRRNGRFEMT</sequence>
<evidence type="ECO:0000256" key="1">
    <source>
        <dbReference type="SAM" id="MobiDB-lite"/>
    </source>
</evidence>
<feature type="compositionally biased region" description="Low complexity" evidence="1">
    <location>
        <begin position="186"/>
        <end position="195"/>
    </location>
</feature>
<dbReference type="KEGG" id="ela:UCREL1_5636"/>
<dbReference type="Pfam" id="PF20233">
    <property type="entry name" value="DUF6590"/>
    <property type="match status" value="1"/>
</dbReference>
<protein>
    <recommendedName>
        <fullName evidence="2">DUF6590 domain-containing protein</fullName>
    </recommendedName>
</protein>
<feature type="region of interest" description="Disordered" evidence="1">
    <location>
        <begin position="276"/>
        <end position="323"/>
    </location>
</feature>
<feature type="region of interest" description="Disordered" evidence="1">
    <location>
        <begin position="174"/>
        <end position="211"/>
    </location>
</feature>
<dbReference type="Proteomes" id="UP000012174">
    <property type="component" value="Unassembled WGS sequence"/>
</dbReference>
<evidence type="ECO:0000259" key="2">
    <source>
        <dbReference type="Pfam" id="PF20233"/>
    </source>
</evidence>
<feature type="compositionally biased region" description="Basic and acidic residues" evidence="1">
    <location>
        <begin position="313"/>
        <end position="323"/>
    </location>
</feature>
<proteinExistence type="predicted"/>
<dbReference type="OrthoDB" id="5224381at2759"/>
<evidence type="ECO:0000313" key="3">
    <source>
        <dbReference type="EMBL" id="EMR67356.1"/>
    </source>
</evidence>
<dbReference type="STRING" id="1287681.M7TBT2"/>
<name>M7TBT2_EUTLA</name>